<evidence type="ECO:0000256" key="4">
    <source>
        <dbReference type="ARBA" id="ARBA00023163"/>
    </source>
</evidence>
<keyword evidence="8" id="KW-1185">Reference proteome</keyword>
<dbReference type="PROSITE" id="PS50863">
    <property type="entry name" value="B3"/>
    <property type="match status" value="2"/>
</dbReference>
<dbReference type="CDD" id="cd10017">
    <property type="entry name" value="B3_DNA"/>
    <property type="match status" value="2"/>
</dbReference>
<dbReference type="PANTHER" id="PTHR31391">
    <property type="entry name" value="B3 DOMAIN-CONTAINING PROTEIN OS11G0197600-RELATED"/>
    <property type="match status" value="1"/>
</dbReference>
<gene>
    <name evidence="7" type="ORF">RJ640_016540</name>
</gene>
<evidence type="ECO:0000313" key="7">
    <source>
        <dbReference type="EMBL" id="KAK2991505.1"/>
    </source>
</evidence>
<evidence type="ECO:0000256" key="1">
    <source>
        <dbReference type="ARBA" id="ARBA00004123"/>
    </source>
</evidence>
<organism evidence="7 8">
    <name type="scientific">Escallonia rubra</name>
    <dbReference type="NCBI Taxonomy" id="112253"/>
    <lineage>
        <taxon>Eukaryota</taxon>
        <taxon>Viridiplantae</taxon>
        <taxon>Streptophyta</taxon>
        <taxon>Embryophyta</taxon>
        <taxon>Tracheophyta</taxon>
        <taxon>Spermatophyta</taxon>
        <taxon>Magnoliopsida</taxon>
        <taxon>eudicotyledons</taxon>
        <taxon>Gunneridae</taxon>
        <taxon>Pentapetalae</taxon>
        <taxon>asterids</taxon>
        <taxon>campanulids</taxon>
        <taxon>Escalloniales</taxon>
        <taxon>Escalloniaceae</taxon>
        <taxon>Escallonia</taxon>
    </lineage>
</organism>
<dbReference type="InterPro" id="IPR015300">
    <property type="entry name" value="DNA-bd_pseudobarrel_sf"/>
</dbReference>
<dbReference type="Pfam" id="PF02362">
    <property type="entry name" value="B3"/>
    <property type="match status" value="2"/>
</dbReference>
<dbReference type="Proteomes" id="UP001187471">
    <property type="component" value="Unassembled WGS sequence"/>
</dbReference>
<dbReference type="AlphaFoldDB" id="A0AA88RXK1"/>
<feature type="domain" description="TF-B3" evidence="6">
    <location>
        <begin position="395"/>
        <end position="482"/>
    </location>
</feature>
<protein>
    <recommendedName>
        <fullName evidence="6">TF-B3 domain-containing protein</fullName>
    </recommendedName>
</protein>
<evidence type="ECO:0000256" key="2">
    <source>
        <dbReference type="ARBA" id="ARBA00023015"/>
    </source>
</evidence>
<comment type="caution">
    <text evidence="7">The sequence shown here is derived from an EMBL/GenBank/DDBJ whole genome shotgun (WGS) entry which is preliminary data.</text>
</comment>
<dbReference type="GO" id="GO:0003677">
    <property type="term" value="F:DNA binding"/>
    <property type="evidence" value="ECO:0007669"/>
    <property type="project" value="UniProtKB-KW"/>
</dbReference>
<dbReference type="InterPro" id="IPR003340">
    <property type="entry name" value="B3_DNA-bd"/>
</dbReference>
<dbReference type="EMBL" id="JAVXUO010000518">
    <property type="protein sequence ID" value="KAK2991505.1"/>
    <property type="molecule type" value="Genomic_DNA"/>
</dbReference>
<reference evidence="7" key="1">
    <citation type="submission" date="2022-12" db="EMBL/GenBank/DDBJ databases">
        <title>Draft genome assemblies for two species of Escallonia (Escalloniales).</title>
        <authorList>
            <person name="Chanderbali A."/>
            <person name="Dervinis C."/>
            <person name="Anghel I."/>
            <person name="Soltis D."/>
            <person name="Soltis P."/>
            <person name="Zapata F."/>
        </authorList>
    </citation>
    <scope>NUCLEOTIDE SEQUENCE</scope>
    <source>
        <strain evidence="7">UCBG92.1500</strain>
        <tissue evidence="7">Leaf</tissue>
    </source>
</reference>
<keyword evidence="3" id="KW-0238">DNA-binding</keyword>
<keyword evidence="5" id="KW-0539">Nucleus</keyword>
<feature type="domain" description="TF-B3" evidence="6">
    <location>
        <begin position="73"/>
        <end position="164"/>
    </location>
</feature>
<evidence type="ECO:0000259" key="6">
    <source>
        <dbReference type="PROSITE" id="PS50863"/>
    </source>
</evidence>
<evidence type="ECO:0000256" key="5">
    <source>
        <dbReference type="ARBA" id="ARBA00023242"/>
    </source>
</evidence>
<evidence type="ECO:0000256" key="3">
    <source>
        <dbReference type="ARBA" id="ARBA00023125"/>
    </source>
</evidence>
<keyword evidence="4" id="KW-0804">Transcription</keyword>
<dbReference type="SUPFAM" id="SSF101936">
    <property type="entry name" value="DNA-binding pseudobarrel domain"/>
    <property type="match status" value="2"/>
</dbReference>
<sequence>MQQVLPMVIKKKKRSKSKRKQVLSHNFEKSKRFSYRRTRTRIDDLYNNVEAKLSVMDRTEEVLASLAPEFPSFVKCMLPSNVSYSFWLILPTEFCDLHLPRQNAAVTLVGECGREYKTNYLLERHGLSAGWRGFSIAHRLVKGDMLVFHLVGPCKLKVIVLRLVHIVRVYGLDEVDAALNLMNLNALRKRRRSDDGEKDDRRRKKTKKHVVYTPPMDTHQSRKYIEDCQRDSNSNLGLTAVQFDNSSDSFCSKHPEDVEMTNQLQSDELSCYRSSSSHYHLHEGIGCRLVDLSARNGGVMEQASASLDKLNMDLDIKTRKQDPKLDTKRFGRMDAVLEVMEEYPVGPDTPRISEGYKRKREVADEPYDHSEVQSSAVLERAKGVLANLAPEYPSFIKLMLRSHVTKGFWLGLPSEFCKLHLPKHDETIILEGENGEYYEANFLFYKGGLSGGWRGFSLAHKLLEGDVVVFHLVQPCKFKVAV</sequence>
<keyword evidence="2" id="KW-0805">Transcription regulation</keyword>
<name>A0AA88RXK1_9ASTE</name>
<evidence type="ECO:0000313" key="8">
    <source>
        <dbReference type="Proteomes" id="UP001187471"/>
    </source>
</evidence>
<accession>A0AA88RXK1</accession>
<dbReference type="Gene3D" id="2.40.330.10">
    <property type="entry name" value="DNA-binding pseudobarrel domain"/>
    <property type="match status" value="2"/>
</dbReference>
<comment type="subcellular location">
    <subcellularLocation>
        <location evidence="1">Nucleus</location>
    </subcellularLocation>
</comment>
<proteinExistence type="predicted"/>
<dbReference type="PANTHER" id="PTHR31391:SF101">
    <property type="entry name" value="B3 DOMAIN-CONTAINING PROTEIN OS01G0234100"/>
    <property type="match status" value="1"/>
</dbReference>
<dbReference type="SMART" id="SM01019">
    <property type="entry name" value="B3"/>
    <property type="match status" value="2"/>
</dbReference>
<dbReference type="GO" id="GO:0005634">
    <property type="term" value="C:nucleus"/>
    <property type="evidence" value="ECO:0007669"/>
    <property type="project" value="UniProtKB-SubCell"/>
</dbReference>
<dbReference type="InterPro" id="IPR044837">
    <property type="entry name" value="REM16-like"/>
</dbReference>